<reference evidence="2 3" key="1">
    <citation type="submission" date="2019-12" db="EMBL/GenBank/DDBJ databases">
        <authorList>
            <person name="Alioto T."/>
            <person name="Alioto T."/>
            <person name="Gomez Garrido J."/>
        </authorList>
    </citation>
    <scope>NUCLEOTIDE SEQUENCE [LARGE SCALE GENOMIC DNA]</scope>
</reference>
<evidence type="ECO:0000313" key="3">
    <source>
        <dbReference type="Proteomes" id="UP000594638"/>
    </source>
</evidence>
<accession>A0A8S0RC55</accession>
<comment type="caution">
    <text evidence="2">The sequence shown here is derived from an EMBL/GenBank/DDBJ whole genome shotgun (WGS) entry which is preliminary data.</text>
</comment>
<protein>
    <submittedName>
        <fullName evidence="2">Uncharacterized protein</fullName>
    </submittedName>
</protein>
<keyword evidence="3" id="KW-1185">Reference proteome</keyword>
<proteinExistence type="predicted"/>
<name>A0A8S0RC55_OLEEU</name>
<sequence length="106" mass="11190">MNAQSSCDRRPGIARTCLELSPPGTSSRRCQAAGHVPEKPHRALRRSAIADTSLIRQKPFKLVVPAVPVAVDGLRGRSVLYAGRPASRGSLPLRRGWSGPAPGAGT</sequence>
<dbReference type="Proteomes" id="UP000594638">
    <property type="component" value="Unassembled WGS sequence"/>
</dbReference>
<evidence type="ECO:0000256" key="1">
    <source>
        <dbReference type="SAM" id="MobiDB-lite"/>
    </source>
</evidence>
<gene>
    <name evidence="2" type="ORF">OLEA9_A109015</name>
</gene>
<feature type="region of interest" description="Disordered" evidence="1">
    <location>
        <begin position="85"/>
        <end position="106"/>
    </location>
</feature>
<evidence type="ECO:0000313" key="2">
    <source>
        <dbReference type="EMBL" id="CAA2976651.1"/>
    </source>
</evidence>
<organism evidence="2 3">
    <name type="scientific">Olea europaea subsp. europaea</name>
    <dbReference type="NCBI Taxonomy" id="158383"/>
    <lineage>
        <taxon>Eukaryota</taxon>
        <taxon>Viridiplantae</taxon>
        <taxon>Streptophyta</taxon>
        <taxon>Embryophyta</taxon>
        <taxon>Tracheophyta</taxon>
        <taxon>Spermatophyta</taxon>
        <taxon>Magnoliopsida</taxon>
        <taxon>eudicotyledons</taxon>
        <taxon>Gunneridae</taxon>
        <taxon>Pentapetalae</taxon>
        <taxon>asterids</taxon>
        <taxon>lamiids</taxon>
        <taxon>Lamiales</taxon>
        <taxon>Oleaceae</taxon>
        <taxon>Oleeae</taxon>
        <taxon>Olea</taxon>
    </lineage>
</organism>
<dbReference type="AlphaFoldDB" id="A0A8S0RC55"/>
<feature type="region of interest" description="Disordered" evidence="1">
    <location>
        <begin position="16"/>
        <end position="41"/>
    </location>
</feature>
<dbReference type="Gramene" id="OE9A109015T1">
    <property type="protein sequence ID" value="OE9A109015C1"/>
    <property type="gene ID" value="OE9A109015"/>
</dbReference>
<dbReference type="EMBL" id="CACTIH010002499">
    <property type="protein sequence ID" value="CAA2976651.1"/>
    <property type="molecule type" value="Genomic_DNA"/>
</dbReference>